<evidence type="ECO:0000313" key="3">
    <source>
        <dbReference type="Proteomes" id="UP000238362"/>
    </source>
</evidence>
<dbReference type="InterPro" id="IPR036388">
    <property type="entry name" value="WH-like_DNA-bd_sf"/>
</dbReference>
<name>A0A2T0LSA6_9PSEU</name>
<feature type="compositionally biased region" description="Pro residues" evidence="1">
    <location>
        <begin position="96"/>
        <end position="107"/>
    </location>
</feature>
<dbReference type="RefSeq" id="WP_106179916.1">
    <property type="nucleotide sequence ID" value="NZ_PVNH01000007.1"/>
</dbReference>
<feature type="region of interest" description="Disordered" evidence="1">
    <location>
        <begin position="68"/>
        <end position="174"/>
    </location>
</feature>
<dbReference type="AlphaFoldDB" id="A0A2T0LSA6"/>
<evidence type="ECO:0000313" key="2">
    <source>
        <dbReference type="EMBL" id="PRX46503.1"/>
    </source>
</evidence>
<evidence type="ECO:0000256" key="1">
    <source>
        <dbReference type="SAM" id="MobiDB-lite"/>
    </source>
</evidence>
<keyword evidence="3" id="KW-1185">Reference proteome</keyword>
<gene>
    <name evidence="2" type="ORF">B0I33_10780</name>
</gene>
<dbReference type="Gene3D" id="1.10.10.10">
    <property type="entry name" value="Winged helix-like DNA-binding domain superfamily/Winged helix DNA-binding domain"/>
    <property type="match status" value="1"/>
</dbReference>
<proteinExistence type="predicted"/>
<feature type="compositionally biased region" description="Low complexity" evidence="1">
    <location>
        <begin position="109"/>
        <end position="127"/>
    </location>
</feature>
<reference evidence="2 3" key="1">
    <citation type="submission" date="2018-03" db="EMBL/GenBank/DDBJ databases">
        <title>Genomic Encyclopedia of Type Strains, Phase III (KMG-III): the genomes of soil and plant-associated and newly described type strains.</title>
        <authorList>
            <person name="Whitman W."/>
        </authorList>
    </citation>
    <scope>NUCLEOTIDE SEQUENCE [LARGE SCALE GENOMIC DNA]</scope>
    <source>
        <strain evidence="2 3">CGMCC 4.7125</strain>
    </source>
</reference>
<organism evidence="2 3">
    <name type="scientific">Prauserella shujinwangii</name>
    <dbReference type="NCBI Taxonomy" id="1453103"/>
    <lineage>
        <taxon>Bacteria</taxon>
        <taxon>Bacillati</taxon>
        <taxon>Actinomycetota</taxon>
        <taxon>Actinomycetes</taxon>
        <taxon>Pseudonocardiales</taxon>
        <taxon>Pseudonocardiaceae</taxon>
        <taxon>Prauserella</taxon>
    </lineage>
</organism>
<protein>
    <recommendedName>
        <fullName evidence="4">AsnC-like helix-turn-helix protein</fullName>
    </recommendedName>
</protein>
<dbReference type="Proteomes" id="UP000238362">
    <property type="component" value="Unassembled WGS sequence"/>
</dbReference>
<feature type="compositionally biased region" description="Pro residues" evidence="1">
    <location>
        <begin position="76"/>
        <end position="85"/>
    </location>
</feature>
<evidence type="ECO:0008006" key="4">
    <source>
        <dbReference type="Google" id="ProtNLM"/>
    </source>
</evidence>
<sequence length="302" mass="31136">MPVSDPVDARLLAALADVGKVAVHELAARVGMDPREVAYRLVGLSATGLPLLVGVESDPNGLRAALAGAPAWTGPQPQPQPPAQPRPGQAHGAPSGPYPVHAPPSGPHPAQSAPPGAVPQAPQAPHTAQPPPAADPVLSTWGPPQSAAWARGDQPHSPGPAAPSPGGRPGDVLETRGLEGERLAIQLLEVQDPADFLFGAAGYRLDRGERAVVVHTEVTNRGTVPFASLPDNYLELLTADGGVVAKAPVSLTSRPPHKIGVAPGETAGGHTVYVVPESARITAVRWSPRPEPDERSLTWTLE</sequence>
<comment type="caution">
    <text evidence="2">The sequence shown here is derived from an EMBL/GenBank/DDBJ whole genome shotgun (WGS) entry which is preliminary data.</text>
</comment>
<dbReference type="OrthoDB" id="3667037at2"/>
<accession>A0A2T0LSA6</accession>
<dbReference type="EMBL" id="PVNH01000007">
    <property type="protein sequence ID" value="PRX46503.1"/>
    <property type="molecule type" value="Genomic_DNA"/>
</dbReference>